<accession>A0AAV7XCP5</accession>
<comment type="caution">
    <text evidence="2">The sequence shown here is derived from an EMBL/GenBank/DDBJ whole genome shotgun (WGS) entry which is preliminary data.</text>
</comment>
<keyword evidence="1" id="KW-0732">Signal</keyword>
<evidence type="ECO:0000313" key="2">
    <source>
        <dbReference type="EMBL" id="KAJ1522218.1"/>
    </source>
</evidence>
<dbReference type="Proteomes" id="UP001075354">
    <property type="component" value="Chromosome 12"/>
</dbReference>
<evidence type="ECO:0000256" key="1">
    <source>
        <dbReference type="SAM" id="SignalP"/>
    </source>
</evidence>
<reference evidence="2" key="1">
    <citation type="submission" date="2022-12" db="EMBL/GenBank/DDBJ databases">
        <title>Chromosome-level genome assembly of the bean flower thrips Megalurothrips usitatus.</title>
        <authorList>
            <person name="Ma L."/>
            <person name="Liu Q."/>
            <person name="Li H."/>
            <person name="Cai W."/>
        </authorList>
    </citation>
    <scope>NUCLEOTIDE SEQUENCE</scope>
    <source>
        <strain evidence="2">Cailab_2022a</strain>
    </source>
</reference>
<name>A0AAV7XCP5_9NEOP</name>
<proteinExistence type="predicted"/>
<keyword evidence="3" id="KW-1185">Reference proteome</keyword>
<feature type="signal peptide" evidence="1">
    <location>
        <begin position="1"/>
        <end position="22"/>
    </location>
</feature>
<feature type="chain" id="PRO_5043473850" evidence="1">
    <location>
        <begin position="23"/>
        <end position="96"/>
    </location>
</feature>
<protein>
    <submittedName>
        <fullName evidence="2">Uncharacterized protein</fullName>
    </submittedName>
</protein>
<gene>
    <name evidence="2" type="ORF">ONE63_002526</name>
</gene>
<dbReference type="AlphaFoldDB" id="A0AAV7XCP5"/>
<sequence>MKVALFVVVAIVAALHVQASAAADTDGALSFDLAPHRLANIGSCLVRAASSIGSEIVKIATACIGGPQELMICITGAIPQFFQDVILEYSVCLDEQ</sequence>
<dbReference type="EMBL" id="JAPTSV010000012">
    <property type="protein sequence ID" value="KAJ1522218.1"/>
    <property type="molecule type" value="Genomic_DNA"/>
</dbReference>
<organism evidence="2 3">
    <name type="scientific">Megalurothrips usitatus</name>
    <name type="common">bean blossom thrips</name>
    <dbReference type="NCBI Taxonomy" id="439358"/>
    <lineage>
        <taxon>Eukaryota</taxon>
        <taxon>Metazoa</taxon>
        <taxon>Ecdysozoa</taxon>
        <taxon>Arthropoda</taxon>
        <taxon>Hexapoda</taxon>
        <taxon>Insecta</taxon>
        <taxon>Pterygota</taxon>
        <taxon>Neoptera</taxon>
        <taxon>Paraneoptera</taxon>
        <taxon>Thysanoptera</taxon>
        <taxon>Terebrantia</taxon>
        <taxon>Thripoidea</taxon>
        <taxon>Thripidae</taxon>
        <taxon>Megalurothrips</taxon>
    </lineage>
</organism>
<evidence type="ECO:0000313" key="3">
    <source>
        <dbReference type="Proteomes" id="UP001075354"/>
    </source>
</evidence>